<dbReference type="AlphaFoldDB" id="A0A9X2S877"/>
<dbReference type="RefSeq" id="WP_257444853.1">
    <property type="nucleotide sequence ID" value="NZ_JANIPJ010000005.1"/>
</dbReference>
<accession>A0A9X2S877</accession>
<organism evidence="1 2">
    <name type="scientific">Paenibacillus soyae</name>
    <dbReference type="NCBI Taxonomy" id="2969249"/>
    <lineage>
        <taxon>Bacteria</taxon>
        <taxon>Bacillati</taxon>
        <taxon>Bacillota</taxon>
        <taxon>Bacilli</taxon>
        <taxon>Bacillales</taxon>
        <taxon>Paenibacillaceae</taxon>
        <taxon>Paenibacillus</taxon>
    </lineage>
</organism>
<proteinExistence type="predicted"/>
<gene>
    <name evidence="1" type="ORF">NQZ67_09260</name>
</gene>
<keyword evidence="2" id="KW-1185">Reference proteome</keyword>
<evidence type="ECO:0000313" key="1">
    <source>
        <dbReference type="EMBL" id="MCR2804064.1"/>
    </source>
</evidence>
<dbReference type="Proteomes" id="UP001141950">
    <property type="component" value="Unassembled WGS sequence"/>
</dbReference>
<comment type="caution">
    <text evidence="1">The sequence shown here is derived from an EMBL/GenBank/DDBJ whole genome shotgun (WGS) entry which is preliminary data.</text>
</comment>
<evidence type="ECO:0000313" key="2">
    <source>
        <dbReference type="Proteomes" id="UP001141950"/>
    </source>
</evidence>
<name>A0A9X2S877_9BACL</name>
<protein>
    <submittedName>
        <fullName evidence="1">Uncharacterized protein</fullName>
    </submittedName>
</protein>
<dbReference type="EMBL" id="JANIPJ010000005">
    <property type="protein sequence ID" value="MCR2804064.1"/>
    <property type="molecule type" value="Genomic_DNA"/>
</dbReference>
<sequence length="66" mass="7569">MTTETVNQKTTKNLLQFCYTCAEAHTCDTEKKCIACWEANGLLNHQEEDKEGRELTTEELLVLYAL</sequence>
<reference evidence="1" key="1">
    <citation type="submission" date="2022-08" db="EMBL/GenBank/DDBJ databases">
        <title>The genomic sequence of strain Paenibacillus sp. SCIV0701.</title>
        <authorList>
            <person name="Zhao H."/>
        </authorList>
    </citation>
    <scope>NUCLEOTIDE SEQUENCE</scope>
    <source>
        <strain evidence="1">SCIV0701</strain>
    </source>
</reference>